<dbReference type="PANTHER" id="PTHR12387:SF0">
    <property type="entry name" value="26S PROTEASOME NON-ATPASE REGULATORY SUBUNIT 8"/>
    <property type="match status" value="1"/>
</dbReference>
<dbReference type="Pfam" id="PF10075">
    <property type="entry name" value="CSN8_PSD8_EIF3K"/>
    <property type="match status" value="1"/>
</dbReference>
<gene>
    <name evidence="3" type="primary">BBOV_III003610</name>
</gene>
<evidence type="ECO:0000256" key="1">
    <source>
        <dbReference type="ARBA" id="ARBA00022942"/>
    </source>
</evidence>
<dbReference type="GO" id="GO:0005829">
    <property type="term" value="C:cytosol"/>
    <property type="evidence" value="ECO:0007669"/>
    <property type="project" value="TreeGrafter"/>
</dbReference>
<name>S6B5Z9_BABBO</name>
<dbReference type="EMBL" id="AK440652">
    <property type="protein sequence ID" value="BAN64446.1"/>
    <property type="molecule type" value="mRNA"/>
</dbReference>
<sequence length="273" mass="30988">MANTELERKVLALQQAFADASANPDAMSTCAELLEPLKEDLIRHQLNGNVFDDHFLQLAREVYEIGALISLTLGDIDSFDCFYSYLHPFYFDYTHLSTPSTRLDIILGLRLLYLLTENRIGDFYMLLELIPVEVGSSANITYVVELEHNMMEGNLTRLIDMRQTASCPYYQSLSFKLADTARNKIAASMEAAYLSLNVDAAIHMLKLGDISELSMFIKYYNQSKVTEDPCGIQWKIEGTRVIFVREGNDLGGIPSKDMLRHSLSYIEELEKIV</sequence>
<accession>S6B5Z9</accession>
<organism evidence="3">
    <name type="scientific">Babesia bovis</name>
    <dbReference type="NCBI Taxonomy" id="5865"/>
    <lineage>
        <taxon>Eukaryota</taxon>
        <taxon>Sar</taxon>
        <taxon>Alveolata</taxon>
        <taxon>Apicomplexa</taxon>
        <taxon>Aconoidasida</taxon>
        <taxon>Piroplasmida</taxon>
        <taxon>Babesiidae</taxon>
        <taxon>Babesia</taxon>
    </lineage>
</organism>
<evidence type="ECO:0000313" key="3">
    <source>
        <dbReference type="EMBL" id="BAN64446.1"/>
    </source>
</evidence>
<dbReference type="Gene3D" id="1.25.40.990">
    <property type="match status" value="1"/>
</dbReference>
<dbReference type="VEuPathDB" id="PiroplasmaDB:BBOV_III003610"/>
<dbReference type="GO" id="GO:0005634">
    <property type="term" value="C:nucleus"/>
    <property type="evidence" value="ECO:0007669"/>
    <property type="project" value="TreeGrafter"/>
</dbReference>
<dbReference type="InterPro" id="IPR033464">
    <property type="entry name" value="CSN8_PSD8_EIF3K"/>
</dbReference>
<dbReference type="GO" id="GO:0008541">
    <property type="term" value="C:proteasome regulatory particle, lid subcomplex"/>
    <property type="evidence" value="ECO:0007669"/>
    <property type="project" value="TreeGrafter"/>
</dbReference>
<proteinExistence type="evidence at transcript level"/>
<reference evidence="3" key="1">
    <citation type="journal article" date="2014" name="BMC Genomics">
        <title>The Babesia bovis gene and promoter model: an update from full-length EST analysis.</title>
        <authorList>
            <person name="Yamagishi J."/>
            <person name="Wakaguri H."/>
            <person name="Yokoyama N."/>
            <person name="Yamashita R."/>
            <person name="Suzuki Y."/>
            <person name="Xuan X."/>
            <person name="Igarashi I."/>
        </authorList>
    </citation>
    <scope>NUCLEOTIDE SEQUENCE</scope>
    <source>
        <strain evidence="3">Texas</strain>
    </source>
</reference>
<protein>
    <submittedName>
        <fullName evidence="3">26S proteasome non-ATPase regulatory subunit Nin1/mts3 family protein</fullName>
    </submittedName>
</protein>
<dbReference type="AlphaFoldDB" id="S6B5Z9"/>
<feature type="domain" description="CSN8/PSMD8/EIF3K" evidence="2">
    <location>
        <begin position="106"/>
        <end position="219"/>
    </location>
</feature>
<dbReference type="GO" id="GO:0043161">
    <property type="term" value="P:proteasome-mediated ubiquitin-dependent protein catabolic process"/>
    <property type="evidence" value="ECO:0007669"/>
    <property type="project" value="TreeGrafter"/>
</dbReference>
<evidence type="ECO:0000259" key="2">
    <source>
        <dbReference type="Pfam" id="PF10075"/>
    </source>
</evidence>
<keyword evidence="1 3" id="KW-0647">Proteasome</keyword>
<dbReference type="PANTHER" id="PTHR12387">
    <property type="entry name" value="26S PROTEASOME NON-ATPASE REGULATORY SUBUNIT 8"/>
    <property type="match status" value="1"/>
</dbReference>
<dbReference type="InterPro" id="IPR006746">
    <property type="entry name" value="26S_Psome_Rpn12"/>
</dbReference>